<dbReference type="AlphaFoldDB" id="A0A1X0Z7X0"/>
<dbReference type="PANTHER" id="PTHR41791:SF1">
    <property type="entry name" value="SSL7039 PROTEIN"/>
    <property type="match status" value="1"/>
</dbReference>
<dbReference type="RefSeq" id="WP_019470978.1">
    <property type="nucleotide sequence ID" value="NZ_BBQL01000008.1"/>
</dbReference>
<name>A0A1X0Z7X0_PSEPU</name>
<dbReference type="EMBL" id="WOWR01000070">
    <property type="protein sequence ID" value="KAF0251083.1"/>
    <property type="molecule type" value="Genomic_DNA"/>
</dbReference>
<gene>
    <name evidence="1" type="ORF">GN299_30490</name>
    <name evidence="2" type="ORF">P3W50_05735</name>
</gene>
<protein>
    <submittedName>
        <fullName evidence="1">Type II toxin-antitoxin system RelE/ParE family toxin</fullName>
    </submittedName>
</protein>
<accession>A0A1X0Z7X0</accession>
<dbReference type="EMBL" id="JARJLO010000078">
    <property type="protein sequence ID" value="MDF3869963.1"/>
    <property type="molecule type" value="Genomic_DNA"/>
</dbReference>
<evidence type="ECO:0000313" key="3">
    <source>
        <dbReference type="Proteomes" id="UP000442695"/>
    </source>
</evidence>
<dbReference type="NCBIfam" id="TIGR02683">
    <property type="entry name" value="upstrm_HI1419"/>
    <property type="match status" value="1"/>
</dbReference>
<dbReference type="InterPro" id="IPR014056">
    <property type="entry name" value="TypeIITA-like_toxin_pred"/>
</dbReference>
<dbReference type="Proteomes" id="UP000442695">
    <property type="component" value="Unassembled WGS sequence"/>
</dbReference>
<dbReference type="PIRSF" id="PIRSF028744">
    <property type="entry name" value="Addict_mod_HI1419"/>
    <property type="match status" value="1"/>
</dbReference>
<dbReference type="PANTHER" id="PTHR41791">
    <property type="entry name" value="SSL7039 PROTEIN"/>
    <property type="match status" value="1"/>
</dbReference>
<organism evidence="1 3">
    <name type="scientific">Pseudomonas putida</name>
    <name type="common">Arthrobacter siderocapsulatus</name>
    <dbReference type="NCBI Taxonomy" id="303"/>
    <lineage>
        <taxon>Bacteria</taxon>
        <taxon>Pseudomonadati</taxon>
        <taxon>Pseudomonadota</taxon>
        <taxon>Gammaproteobacteria</taxon>
        <taxon>Pseudomonadales</taxon>
        <taxon>Pseudomonadaceae</taxon>
        <taxon>Pseudomonas</taxon>
    </lineage>
</organism>
<reference evidence="2" key="2">
    <citation type="submission" date="2023-03" db="EMBL/GenBank/DDBJ databases">
        <title>Draft assemblies of triclosan tolerant bacteria isolated from returned activated sludge.</title>
        <authorList>
            <person name="Van Hamelsveld S."/>
        </authorList>
    </citation>
    <scope>NUCLEOTIDE SEQUENCE</scope>
    <source>
        <strain evidence="2">GW210012_S60</strain>
    </source>
</reference>
<comment type="caution">
    <text evidence="1">The sequence shown here is derived from an EMBL/GenBank/DDBJ whole genome shotgun (WGS) entry which is preliminary data.</text>
</comment>
<reference evidence="1 3" key="1">
    <citation type="submission" date="2019-12" db="EMBL/GenBank/DDBJ databases">
        <authorList>
            <person name="Woiski C."/>
        </authorList>
    </citation>
    <scope>NUCLEOTIDE SEQUENCE [LARGE SCALE GENOMIC DNA]</scope>
    <source>
        <strain evidence="1 3">BOE100</strain>
    </source>
</reference>
<evidence type="ECO:0000313" key="2">
    <source>
        <dbReference type="EMBL" id="MDF3869963.1"/>
    </source>
</evidence>
<evidence type="ECO:0000313" key="1">
    <source>
        <dbReference type="EMBL" id="KAF0251083.1"/>
    </source>
</evidence>
<dbReference type="Proteomes" id="UP001217741">
    <property type="component" value="Unassembled WGS sequence"/>
</dbReference>
<proteinExistence type="predicted"/>
<sequence length="106" mass="12030">MYAVHHVLSANDVDVYQAWLNTIRDTRVKARITTRVDRAAQGYFGVTQPVGDGVFEMKLDFGPGYRVYYAISGRKIIFLLGGGTKDRQQADIDQARSLWQRHKVAL</sequence>